<dbReference type="PROSITE" id="PS51186">
    <property type="entry name" value="GNAT"/>
    <property type="match status" value="1"/>
</dbReference>
<dbReference type="InterPro" id="IPR016181">
    <property type="entry name" value="Acyl_CoA_acyltransferase"/>
</dbReference>
<protein>
    <submittedName>
        <fullName evidence="2">GNAT family N-acetyltransferase</fullName>
    </submittedName>
</protein>
<feature type="domain" description="N-acetyltransferase" evidence="1">
    <location>
        <begin position="34"/>
        <end position="182"/>
    </location>
</feature>
<gene>
    <name evidence="2" type="ORF">JJB07_14135</name>
</gene>
<dbReference type="SUPFAM" id="SSF55729">
    <property type="entry name" value="Acyl-CoA N-acyltransferases (Nat)"/>
    <property type="match status" value="1"/>
</dbReference>
<evidence type="ECO:0000259" key="1">
    <source>
        <dbReference type="PROSITE" id="PS51186"/>
    </source>
</evidence>
<sequence length="195" mass="22773">MTTPKKPPILLDFPDRFETDRLLVRLPLPGDGQETYKAMMESMDELKPWMHFAHNNQTEEDVEQVIREAHVKFLQRSDLRLMGFHKETGELAVSSGLHRINWDSRVFEIGYWVRTKYANQGLVTELVSGLEQYAIRELQANRILIRCDARNERSAKVPERLGYTLEGIMRGEEYDVYGQLLTDTKVYAKVRGHEF</sequence>
<dbReference type="PANTHER" id="PTHR43441">
    <property type="entry name" value="RIBOSOMAL-PROTEIN-SERINE ACETYLTRANSFERASE"/>
    <property type="match status" value="1"/>
</dbReference>
<dbReference type="InterPro" id="IPR000182">
    <property type="entry name" value="GNAT_dom"/>
</dbReference>
<proteinExistence type="predicted"/>
<accession>A0ABS1JBY4</accession>
<dbReference type="Proteomes" id="UP000602284">
    <property type="component" value="Unassembled WGS sequence"/>
</dbReference>
<evidence type="ECO:0000313" key="2">
    <source>
        <dbReference type="EMBL" id="MBL0387776.1"/>
    </source>
</evidence>
<dbReference type="RefSeq" id="WP_201636098.1">
    <property type="nucleotide sequence ID" value="NZ_JAEQNB010000004.1"/>
</dbReference>
<dbReference type="Gene3D" id="3.40.630.30">
    <property type="match status" value="1"/>
</dbReference>
<dbReference type="InterPro" id="IPR051908">
    <property type="entry name" value="Ribosomal_N-acetyltransferase"/>
</dbReference>
<reference evidence="2 3" key="1">
    <citation type="submission" date="2021-01" db="EMBL/GenBank/DDBJ databases">
        <title>Tumebacillus sp. strain ITR2 16S ribosomal RNA gene Genome sequencing and assembly.</title>
        <authorList>
            <person name="Kang M."/>
        </authorList>
    </citation>
    <scope>NUCLEOTIDE SEQUENCE [LARGE SCALE GENOMIC DNA]</scope>
    <source>
        <strain evidence="2 3">ITR2</strain>
    </source>
</reference>
<comment type="caution">
    <text evidence="2">The sequence shown here is derived from an EMBL/GenBank/DDBJ whole genome shotgun (WGS) entry which is preliminary data.</text>
</comment>
<organism evidence="2 3">
    <name type="scientific">Tumebacillus amylolyticus</name>
    <dbReference type="NCBI Taxonomy" id="2801339"/>
    <lineage>
        <taxon>Bacteria</taxon>
        <taxon>Bacillati</taxon>
        <taxon>Bacillota</taxon>
        <taxon>Bacilli</taxon>
        <taxon>Bacillales</taxon>
        <taxon>Alicyclobacillaceae</taxon>
        <taxon>Tumebacillus</taxon>
    </lineage>
</organism>
<name>A0ABS1JBY4_9BACL</name>
<dbReference type="Pfam" id="PF13302">
    <property type="entry name" value="Acetyltransf_3"/>
    <property type="match status" value="1"/>
</dbReference>
<keyword evidence="3" id="KW-1185">Reference proteome</keyword>
<dbReference type="PANTHER" id="PTHR43441:SF3">
    <property type="entry name" value="ACETYLTRANSFERASE"/>
    <property type="match status" value="1"/>
</dbReference>
<dbReference type="EMBL" id="JAEQNB010000004">
    <property type="protein sequence ID" value="MBL0387776.1"/>
    <property type="molecule type" value="Genomic_DNA"/>
</dbReference>
<evidence type="ECO:0000313" key="3">
    <source>
        <dbReference type="Proteomes" id="UP000602284"/>
    </source>
</evidence>